<evidence type="ECO:0000313" key="1">
    <source>
        <dbReference type="EMBL" id="JAH45043.1"/>
    </source>
</evidence>
<accession>A0A0E9SWX0</accession>
<reference evidence="1" key="2">
    <citation type="journal article" date="2015" name="Fish Shellfish Immunol.">
        <title>Early steps in the European eel (Anguilla anguilla)-Vibrio vulnificus interaction in the gills: Role of the RtxA13 toxin.</title>
        <authorList>
            <person name="Callol A."/>
            <person name="Pajuelo D."/>
            <person name="Ebbesson L."/>
            <person name="Teles M."/>
            <person name="MacKenzie S."/>
            <person name="Amaro C."/>
        </authorList>
    </citation>
    <scope>NUCLEOTIDE SEQUENCE</scope>
</reference>
<sequence length="33" mass="4015">MLFHFSVTYREDPLIKLRRLMCLLARDLHVTPE</sequence>
<name>A0A0E9SWX0_ANGAN</name>
<dbReference type="AlphaFoldDB" id="A0A0E9SWX0"/>
<proteinExistence type="predicted"/>
<dbReference type="EMBL" id="GBXM01063534">
    <property type="protein sequence ID" value="JAH45043.1"/>
    <property type="molecule type" value="Transcribed_RNA"/>
</dbReference>
<protein>
    <submittedName>
        <fullName evidence="1">Uncharacterized protein</fullName>
    </submittedName>
</protein>
<organism evidence="1">
    <name type="scientific">Anguilla anguilla</name>
    <name type="common">European freshwater eel</name>
    <name type="synonym">Muraena anguilla</name>
    <dbReference type="NCBI Taxonomy" id="7936"/>
    <lineage>
        <taxon>Eukaryota</taxon>
        <taxon>Metazoa</taxon>
        <taxon>Chordata</taxon>
        <taxon>Craniata</taxon>
        <taxon>Vertebrata</taxon>
        <taxon>Euteleostomi</taxon>
        <taxon>Actinopterygii</taxon>
        <taxon>Neopterygii</taxon>
        <taxon>Teleostei</taxon>
        <taxon>Anguilliformes</taxon>
        <taxon>Anguillidae</taxon>
        <taxon>Anguilla</taxon>
    </lineage>
</organism>
<reference evidence="1" key="1">
    <citation type="submission" date="2014-11" db="EMBL/GenBank/DDBJ databases">
        <authorList>
            <person name="Amaro Gonzalez C."/>
        </authorList>
    </citation>
    <scope>NUCLEOTIDE SEQUENCE</scope>
</reference>